<dbReference type="SUPFAM" id="SSF54001">
    <property type="entry name" value="Cysteine proteinases"/>
    <property type="match status" value="1"/>
</dbReference>
<proteinExistence type="predicted"/>
<dbReference type="Gene3D" id="2.60.120.1130">
    <property type="match status" value="1"/>
</dbReference>
<feature type="domain" description="DUF3857" evidence="3">
    <location>
        <begin position="54"/>
        <end position="213"/>
    </location>
</feature>
<dbReference type="InterPro" id="IPR024618">
    <property type="entry name" value="DUF3857"/>
</dbReference>
<evidence type="ECO:0000256" key="1">
    <source>
        <dbReference type="SAM" id="SignalP"/>
    </source>
</evidence>
<dbReference type="Gene3D" id="2.60.40.3140">
    <property type="match status" value="1"/>
</dbReference>
<evidence type="ECO:0000259" key="3">
    <source>
        <dbReference type="Pfam" id="PF12969"/>
    </source>
</evidence>
<keyword evidence="5" id="KW-1185">Reference proteome</keyword>
<sequence length="635" mass="72229">MNKILIALTFWGLFSITATSQDFSVASIPQELLENADAVVRLDERNITVEDIKTKVTTITKVVTVLNKSGKGYVRNYMGYDPNTKIKKLDVRILDANGNEIERFKEKDFNDVSAVDGGTLYADSRVKYFRYTSASYPYTVVFTSEVEDVNTAFLPTWQPIYANYVGVEKSIYTIHAPVQLGLKIKEGNLEGYNIEKKAFTSGYQFSVTNIPAIKPEAYSPPSEFLFPYVMFALNKFHLEGVDGQANDWKSFGEWMYDVLLKDTYDLPESTKQKMKDLVADKPTTYEKAKAIYEYVQQNTRYISIQIGIGGWKPMLASEVDKLGYGDCKALTNYTKSLMNAAGLEANYSVVYAGANYKRDLKEDFVSVQGNHIILEIPTEEKDIWVDCTNQISPFNFIGDFTDDRKVLVVKPEGSEIVTTPAFLDDYNKQITTASCVLDANGNLSAEVSIASTGIQYDNSYYLELRSSEDQVKHYKRYWGNLNNLQVDTIELVNDKDNVEFTENVSVQVPNYLSFTGDSGLLVANFFNASISTPERYRNRTTPFYISRGFADEDTYTITLPDNFTVDFIPEPVKETHEYGTYEMSITKKGKQLVYHRVMKLNHGTYSKEKYSEFRKFFRNVSKMDGAKVIIKKTNQ</sequence>
<gene>
    <name evidence="4" type="ORF">Y10_14330</name>
</gene>
<protein>
    <recommendedName>
        <fullName evidence="6">DUF3857 domain-containing protein</fullName>
    </recommendedName>
</protein>
<evidence type="ECO:0000313" key="5">
    <source>
        <dbReference type="Proteomes" id="UP001143543"/>
    </source>
</evidence>
<dbReference type="RefSeq" id="WP_281764681.1">
    <property type="nucleotide sequence ID" value="NZ_BRVO01000001.1"/>
</dbReference>
<comment type="caution">
    <text evidence="4">The sequence shown here is derived from an EMBL/GenBank/DDBJ whole genome shotgun (WGS) entry which is preliminary data.</text>
</comment>
<organism evidence="4 5">
    <name type="scientific">Neptunitalea lumnitzerae</name>
    <dbReference type="NCBI Taxonomy" id="2965509"/>
    <lineage>
        <taxon>Bacteria</taxon>
        <taxon>Pseudomonadati</taxon>
        <taxon>Bacteroidota</taxon>
        <taxon>Flavobacteriia</taxon>
        <taxon>Flavobacteriales</taxon>
        <taxon>Flavobacteriaceae</taxon>
        <taxon>Neptunitalea</taxon>
    </lineage>
</organism>
<dbReference type="Pfam" id="PF01841">
    <property type="entry name" value="Transglut_core"/>
    <property type="match status" value="1"/>
</dbReference>
<dbReference type="Pfam" id="PF12969">
    <property type="entry name" value="DUF3857"/>
    <property type="match status" value="1"/>
</dbReference>
<dbReference type="Gene3D" id="3.10.620.30">
    <property type="match status" value="1"/>
</dbReference>
<evidence type="ECO:0008006" key="6">
    <source>
        <dbReference type="Google" id="ProtNLM"/>
    </source>
</evidence>
<feature type="chain" id="PRO_5045237694" description="DUF3857 domain-containing protein" evidence="1">
    <location>
        <begin position="21"/>
        <end position="635"/>
    </location>
</feature>
<dbReference type="InterPro" id="IPR038765">
    <property type="entry name" value="Papain-like_cys_pep_sf"/>
</dbReference>
<evidence type="ECO:0000259" key="2">
    <source>
        <dbReference type="Pfam" id="PF01841"/>
    </source>
</evidence>
<feature type="signal peptide" evidence="1">
    <location>
        <begin position="1"/>
        <end position="20"/>
    </location>
</feature>
<feature type="domain" description="Transglutaminase-like" evidence="2">
    <location>
        <begin position="275"/>
        <end position="385"/>
    </location>
</feature>
<dbReference type="EMBL" id="BRVO01000001">
    <property type="protein sequence ID" value="GLB49065.1"/>
    <property type="molecule type" value="Genomic_DNA"/>
</dbReference>
<evidence type="ECO:0000313" key="4">
    <source>
        <dbReference type="EMBL" id="GLB49065.1"/>
    </source>
</evidence>
<name>A0ABQ5MI26_9FLAO</name>
<keyword evidence="1" id="KW-0732">Signal</keyword>
<dbReference type="Proteomes" id="UP001143543">
    <property type="component" value="Unassembled WGS sequence"/>
</dbReference>
<dbReference type="InterPro" id="IPR002931">
    <property type="entry name" value="Transglutaminase-like"/>
</dbReference>
<accession>A0ABQ5MI26</accession>
<reference evidence="4" key="1">
    <citation type="submission" date="2022-07" db="EMBL/GenBank/DDBJ databases">
        <title>Taxonomy of Novel Oxalotrophic and Methylotrophic Bacteria.</title>
        <authorList>
            <person name="Sahin N."/>
            <person name="Tani A."/>
        </authorList>
    </citation>
    <scope>NUCLEOTIDE SEQUENCE</scope>
    <source>
        <strain evidence="4">Y10</strain>
    </source>
</reference>